<dbReference type="GO" id="GO:0000724">
    <property type="term" value="P:double-strand break repair via homologous recombination"/>
    <property type="evidence" value="ECO:0007669"/>
    <property type="project" value="TreeGrafter"/>
</dbReference>
<dbReference type="Proteomes" id="UP001214628">
    <property type="component" value="Chromosome 1"/>
</dbReference>
<accession>A0AAF0F8G3</accession>
<dbReference type="PANTHER" id="PTHR15114">
    <property type="entry name" value="REPLICATION PROTEIN A3"/>
    <property type="match status" value="1"/>
</dbReference>
<evidence type="ECO:0008006" key="6">
    <source>
        <dbReference type="Google" id="ProtNLM"/>
    </source>
</evidence>
<dbReference type="AlphaFoldDB" id="A0AAF0F8G3"/>
<dbReference type="SUPFAM" id="SSF50249">
    <property type="entry name" value="Nucleic acid-binding proteins"/>
    <property type="match status" value="1"/>
</dbReference>
<keyword evidence="5" id="KW-1185">Reference proteome</keyword>
<dbReference type="GO" id="GO:0006284">
    <property type="term" value="P:base-excision repair"/>
    <property type="evidence" value="ECO:0007669"/>
    <property type="project" value="TreeGrafter"/>
</dbReference>
<evidence type="ECO:0000313" key="4">
    <source>
        <dbReference type="EMBL" id="WFD41666.1"/>
    </source>
</evidence>
<dbReference type="Pfam" id="PF08661">
    <property type="entry name" value="Rep_fac-A_3"/>
    <property type="match status" value="1"/>
</dbReference>
<evidence type="ECO:0000313" key="5">
    <source>
        <dbReference type="Proteomes" id="UP001214628"/>
    </source>
</evidence>
<dbReference type="GO" id="GO:0006289">
    <property type="term" value="P:nucleotide-excision repair"/>
    <property type="evidence" value="ECO:0007669"/>
    <property type="project" value="TreeGrafter"/>
</dbReference>
<gene>
    <name evidence="4" type="ORF">MPSI1_000298</name>
</gene>
<evidence type="ECO:0000256" key="3">
    <source>
        <dbReference type="ARBA" id="ARBA00023242"/>
    </source>
</evidence>
<organism evidence="4 5">
    <name type="scientific">Malassezia psittaci</name>
    <dbReference type="NCBI Taxonomy" id="1821823"/>
    <lineage>
        <taxon>Eukaryota</taxon>
        <taxon>Fungi</taxon>
        <taxon>Dikarya</taxon>
        <taxon>Basidiomycota</taxon>
        <taxon>Ustilaginomycotina</taxon>
        <taxon>Malasseziomycetes</taxon>
        <taxon>Malasseziales</taxon>
        <taxon>Malasseziaceae</taxon>
        <taxon>Malassezia</taxon>
    </lineage>
</organism>
<dbReference type="PANTHER" id="PTHR15114:SF1">
    <property type="entry name" value="REPLICATION PROTEIN A 14 KDA SUBUNIT"/>
    <property type="match status" value="1"/>
</dbReference>
<keyword evidence="3" id="KW-0539">Nucleus</keyword>
<dbReference type="GO" id="GO:0006298">
    <property type="term" value="P:mismatch repair"/>
    <property type="evidence" value="ECO:0007669"/>
    <property type="project" value="TreeGrafter"/>
</dbReference>
<dbReference type="EMBL" id="CP118375">
    <property type="protein sequence ID" value="WFD41666.1"/>
    <property type="molecule type" value="Genomic_DNA"/>
</dbReference>
<reference evidence="4" key="1">
    <citation type="submission" date="2023-02" db="EMBL/GenBank/DDBJ databases">
        <title>Mating type loci evolution in Malassezia.</title>
        <authorList>
            <person name="Coelho M.A."/>
        </authorList>
    </citation>
    <scope>NUCLEOTIDE SEQUENCE</scope>
    <source>
        <strain evidence="4">CBS 14136</strain>
    </source>
</reference>
<dbReference type="InterPro" id="IPR012340">
    <property type="entry name" value="NA-bd_OB-fold"/>
</dbReference>
<comment type="subcellular location">
    <subcellularLocation>
        <location evidence="1">Nucleus</location>
    </subcellularLocation>
</comment>
<dbReference type="GO" id="GO:0035861">
    <property type="term" value="C:site of double-strand break"/>
    <property type="evidence" value="ECO:0007669"/>
    <property type="project" value="TreeGrafter"/>
</dbReference>
<sequence length="107" mass="11717">MSQAIPLINSSQLGSRVNQEVRIIGRVQRVSGEVLLLEASDNGTVEIKLQLDDSPTTEYVEVIGRVARSGDSITQHALLPLGDNLDLSLVEQLVKYTPKFPALFSEQ</sequence>
<protein>
    <recommendedName>
        <fullName evidence="6">Replication factor A protein 3</fullName>
    </recommendedName>
</protein>
<proteinExistence type="inferred from homology"/>
<evidence type="ECO:0000256" key="2">
    <source>
        <dbReference type="ARBA" id="ARBA00009761"/>
    </source>
</evidence>
<dbReference type="CDD" id="cd04479">
    <property type="entry name" value="RPA3"/>
    <property type="match status" value="1"/>
</dbReference>
<dbReference type="Gene3D" id="2.40.50.140">
    <property type="entry name" value="Nucleic acid-binding proteins"/>
    <property type="match status" value="1"/>
</dbReference>
<dbReference type="InterPro" id="IPR013970">
    <property type="entry name" value="Rfa2"/>
</dbReference>
<evidence type="ECO:0000256" key="1">
    <source>
        <dbReference type="ARBA" id="ARBA00004123"/>
    </source>
</evidence>
<dbReference type="GO" id="GO:0005662">
    <property type="term" value="C:DNA replication factor A complex"/>
    <property type="evidence" value="ECO:0007669"/>
    <property type="project" value="TreeGrafter"/>
</dbReference>
<comment type="similarity">
    <text evidence="2">Belongs to the replication factor A protein 3 family.</text>
</comment>
<dbReference type="GO" id="GO:0003697">
    <property type="term" value="F:single-stranded DNA binding"/>
    <property type="evidence" value="ECO:0007669"/>
    <property type="project" value="TreeGrafter"/>
</dbReference>
<dbReference type="GO" id="GO:0006260">
    <property type="term" value="P:DNA replication"/>
    <property type="evidence" value="ECO:0007669"/>
    <property type="project" value="InterPro"/>
</dbReference>
<dbReference type="GO" id="GO:0003684">
    <property type="term" value="F:damaged DNA binding"/>
    <property type="evidence" value="ECO:0007669"/>
    <property type="project" value="TreeGrafter"/>
</dbReference>
<name>A0AAF0F8G3_9BASI</name>